<evidence type="ECO:0000256" key="2">
    <source>
        <dbReference type="SAM" id="SignalP"/>
    </source>
</evidence>
<keyword evidence="2" id="KW-0732">Signal</keyword>
<feature type="chain" id="PRO_5038459595" evidence="2">
    <location>
        <begin position="26"/>
        <end position="355"/>
    </location>
</feature>
<evidence type="ECO:0000259" key="3">
    <source>
        <dbReference type="SMART" id="SM00909"/>
    </source>
</evidence>
<organism evidence="4 5">
    <name type="scientific">Candidatus Pseudogracilibacillus intestinigallinarum</name>
    <dbReference type="NCBI Taxonomy" id="2838742"/>
    <lineage>
        <taxon>Bacteria</taxon>
        <taxon>Bacillati</taxon>
        <taxon>Bacillota</taxon>
        <taxon>Bacilli</taxon>
        <taxon>Bacillales</taxon>
        <taxon>Bacillaceae</taxon>
        <taxon>Pseudogracilibacillus</taxon>
    </lineage>
</organism>
<dbReference type="Pfam" id="PF10646">
    <property type="entry name" value="Germane"/>
    <property type="match status" value="1"/>
</dbReference>
<feature type="domain" description="GerMN" evidence="3">
    <location>
        <begin position="95"/>
        <end position="186"/>
    </location>
</feature>
<dbReference type="InterPro" id="IPR019606">
    <property type="entry name" value="GerMN"/>
</dbReference>
<feature type="region of interest" description="Disordered" evidence="1">
    <location>
        <begin position="47"/>
        <end position="66"/>
    </location>
</feature>
<evidence type="ECO:0000256" key="1">
    <source>
        <dbReference type="SAM" id="MobiDB-lite"/>
    </source>
</evidence>
<protein>
    <submittedName>
        <fullName evidence="4">GerMN domain-containing protein</fullName>
    </submittedName>
</protein>
<comment type="caution">
    <text evidence="4">The sequence shown here is derived from an EMBL/GenBank/DDBJ whole genome shotgun (WGS) entry which is preliminary data.</text>
</comment>
<dbReference type="Proteomes" id="UP000823937">
    <property type="component" value="Unassembled WGS sequence"/>
</dbReference>
<reference evidence="4" key="2">
    <citation type="submission" date="2021-04" db="EMBL/GenBank/DDBJ databases">
        <authorList>
            <person name="Gilroy R."/>
        </authorList>
    </citation>
    <scope>NUCLEOTIDE SEQUENCE</scope>
    <source>
        <strain evidence="4">CHK169-2315</strain>
    </source>
</reference>
<reference evidence="4" key="1">
    <citation type="journal article" date="2021" name="PeerJ">
        <title>Extensive microbial diversity within the chicken gut microbiome revealed by metagenomics and culture.</title>
        <authorList>
            <person name="Gilroy R."/>
            <person name="Ravi A."/>
            <person name="Getino M."/>
            <person name="Pursley I."/>
            <person name="Horton D.L."/>
            <person name="Alikhan N.F."/>
            <person name="Baker D."/>
            <person name="Gharbi K."/>
            <person name="Hall N."/>
            <person name="Watson M."/>
            <person name="Adriaenssens E.M."/>
            <person name="Foster-Nyarko E."/>
            <person name="Jarju S."/>
            <person name="Secka A."/>
            <person name="Antonio M."/>
            <person name="Oren A."/>
            <person name="Chaudhuri R.R."/>
            <person name="La Ragione R."/>
            <person name="Hildebrand F."/>
            <person name="Pallen M.J."/>
        </authorList>
    </citation>
    <scope>NUCLEOTIDE SEQUENCE</scope>
    <source>
        <strain evidence="4">CHK169-2315</strain>
    </source>
</reference>
<proteinExistence type="predicted"/>
<dbReference type="EMBL" id="DXHX01000048">
    <property type="protein sequence ID" value="HIV74121.1"/>
    <property type="molecule type" value="Genomic_DNA"/>
</dbReference>
<dbReference type="SMART" id="SM00909">
    <property type="entry name" value="Germane"/>
    <property type="match status" value="1"/>
</dbReference>
<feature type="signal peptide" evidence="2">
    <location>
        <begin position="1"/>
        <end position="25"/>
    </location>
</feature>
<dbReference type="AlphaFoldDB" id="A0A9D1PLQ7"/>
<gene>
    <name evidence="4" type="ORF">H9895_03455</name>
</gene>
<sequence length="355" mass="40190">MRTKKIRVAITAGVGMFLLSGCFQGAETIEEIDMPEDIPIIDETEENMNESEETNSEENDVEETAETTERTLYVFDKDGVVAPIQIEIPKIEGAAAQTVQYLVKDGPVTELLPEGFAAVLPEKTEVLGTNVTEDGTLIVDLSAQFANYEAEDEIRILEAMTHTLIQFEQVENIKLRIDGEDIDEMPVNGTPIANGYSKKHGINIHMDEKPHLQHSELVTIFYPKQHEEMTYFVPVSTYIDRTEDVFEAKVQKLLENIPRELGVQDVFQQEVSLEKAPELNEGVLQLVFNEYIFNDDELPIIQKDVMETLVRSLVDGEEVQAIDVQVEQLDEIMDEDGNVYDTPVQLSDFQQMEKM</sequence>
<evidence type="ECO:0000313" key="5">
    <source>
        <dbReference type="Proteomes" id="UP000823937"/>
    </source>
</evidence>
<dbReference type="PROSITE" id="PS51257">
    <property type="entry name" value="PROKAR_LIPOPROTEIN"/>
    <property type="match status" value="1"/>
</dbReference>
<name>A0A9D1PLQ7_9BACI</name>
<accession>A0A9D1PLQ7</accession>
<evidence type="ECO:0000313" key="4">
    <source>
        <dbReference type="EMBL" id="HIV74121.1"/>
    </source>
</evidence>